<keyword evidence="2" id="KW-0732">Signal</keyword>
<evidence type="ECO:0000259" key="3">
    <source>
        <dbReference type="Pfam" id="PF24476"/>
    </source>
</evidence>
<dbReference type="Pfam" id="PF24476">
    <property type="entry name" value="DUF7580"/>
    <property type="match status" value="1"/>
</dbReference>
<accession>A0A8H7TGU3</accession>
<dbReference type="InterPro" id="IPR056002">
    <property type="entry name" value="DUF7580"/>
</dbReference>
<feature type="compositionally biased region" description="Polar residues" evidence="1">
    <location>
        <begin position="623"/>
        <end position="634"/>
    </location>
</feature>
<organism evidence="4 5">
    <name type="scientific">Cadophora malorum</name>
    <dbReference type="NCBI Taxonomy" id="108018"/>
    <lineage>
        <taxon>Eukaryota</taxon>
        <taxon>Fungi</taxon>
        <taxon>Dikarya</taxon>
        <taxon>Ascomycota</taxon>
        <taxon>Pezizomycotina</taxon>
        <taxon>Leotiomycetes</taxon>
        <taxon>Helotiales</taxon>
        <taxon>Ploettnerulaceae</taxon>
        <taxon>Cadophora</taxon>
    </lineage>
</organism>
<comment type="caution">
    <text evidence="4">The sequence shown here is derived from an EMBL/GenBank/DDBJ whole genome shotgun (WGS) entry which is preliminary data.</text>
</comment>
<dbReference type="AlphaFoldDB" id="A0A8H7TGU3"/>
<evidence type="ECO:0000256" key="2">
    <source>
        <dbReference type="SAM" id="SignalP"/>
    </source>
</evidence>
<feature type="region of interest" description="Disordered" evidence="1">
    <location>
        <begin position="623"/>
        <end position="651"/>
    </location>
</feature>
<dbReference type="Proteomes" id="UP000664132">
    <property type="component" value="Unassembled WGS sequence"/>
</dbReference>
<dbReference type="PANTHER" id="PTHR35186:SF4">
    <property type="entry name" value="PRION-INHIBITION AND PROPAGATION HELO DOMAIN-CONTAINING PROTEIN"/>
    <property type="match status" value="1"/>
</dbReference>
<reference evidence="4" key="1">
    <citation type="submission" date="2021-02" db="EMBL/GenBank/DDBJ databases">
        <title>Genome sequence Cadophora malorum strain M34.</title>
        <authorList>
            <person name="Stefanovic E."/>
            <person name="Vu D."/>
            <person name="Scully C."/>
            <person name="Dijksterhuis J."/>
            <person name="Roader J."/>
            <person name="Houbraken J."/>
        </authorList>
    </citation>
    <scope>NUCLEOTIDE SEQUENCE</scope>
    <source>
        <strain evidence="4">M34</strain>
    </source>
</reference>
<keyword evidence="5" id="KW-1185">Reference proteome</keyword>
<dbReference type="OrthoDB" id="5331891at2759"/>
<protein>
    <recommendedName>
        <fullName evidence="3">DUF7580 domain-containing protein</fullName>
    </recommendedName>
</protein>
<gene>
    <name evidence="4" type="ORF">IFR04_005522</name>
</gene>
<sequence>MSGLEVVGVVFGVLPLLISAAEHYDDVFKPFKRFKKAAPELELYQQRLKVQKTIFLNQCQILLTTLTSRESAREMLREKGHPSWNDDTLKRRLVEQLGNSKEACEVTVKMITEKLKCIEEDAEGFGVILQENIPFRSIADKAWRSRIQKKLKFSFSESRLTECLDDLRKLNQDFRTLAKQTGKLEKHQSSNSTPHVATAYSPKKIEESNLIQRASALLYDAIGTACRHHTEHFAHFQLLPKNIGSTDSEASFVRFNIAFAHDRSETLATLEPVWIAVESSFLQSSPNDIPKAIMQEDGPPNLSRALARNLETESQQPRKKMKIQKSVRFMQTTSEYTVSQQLGFQQEGSSTSTAATDPAAHASSCLTMANKAQQHSSLPDFCVQHDFCHQLRKSCNFSRSPENKYLGYFQKSGPCKHLVYFAAPVTVHKYTEPESLALIIGLMEGKAESEQFLEYERLRLATRLAEAVLQFHATPLLKGFWHGDDVIFFRQGQLDDSASISSPHLNVQVGSTTSPKAIEQGNQDVENVVGHMIRNPYLFSLGVVLIELALQAPLRSLYKSSDMINGQCNALSDFLVASRLSETISSSLGPMYGKIVRKCLNCDFGQGTSDLAKQTRVWLESMQGTSNARDQQQAEPEHTEQSVAQASGRSPNRIDEILLESAANLENGSAKKIYEAQHDSEEENVV</sequence>
<evidence type="ECO:0000313" key="5">
    <source>
        <dbReference type="Proteomes" id="UP000664132"/>
    </source>
</evidence>
<dbReference type="PANTHER" id="PTHR35186">
    <property type="entry name" value="ANK_REP_REGION DOMAIN-CONTAINING PROTEIN"/>
    <property type="match status" value="1"/>
</dbReference>
<feature type="signal peptide" evidence="2">
    <location>
        <begin position="1"/>
        <end position="20"/>
    </location>
</feature>
<feature type="chain" id="PRO_5034921809" description="DUF7580 domain-containing protein" evidence="2">
    <location>
        <begin position="21"/>
        <end position="686"/>
    </location>
</feature>
<evidence type="ECO:0000256" key="1">
    <source>
        <dbReference type="SAM" id="MobiDB-lite"/>
    </source>
</evidence>
<dbReference type="EMBL" id="JAFJYH010000067">
    <property type="protein sequence ID" value="KAG4421339.1"/>
    <property type="molecule type" value="Genomic_DNA"/>
</dbReference>
<proteinExistence type="predicted"/>
<feature type="compositionally biased region" description="Polar residues" evidence="1">
    <location>
        <begin position="641"/>
        <end position="650"/>
    </location>
</feature>
<name>A0A8H7TGU3_9HELO</name>
<feature type="domain" description="DUF7580" evidence="3">
    <location>
        <begin position="430"/>
        <end position="604"/>
    </location>
</feature>
<evidence type="ECO:0000313" key="4">
    <source>
        <dbReference type="EMBL" id="KAG4421339.1"/>
    </source>
</evidence>